<feature type="domain" description="Late nodulin" evidence="2">
    <location>
        <begin position="4"/>
        <end position="50"/>
    </location>
</feature>
<dbReference type="HOGENOM" id="CLU_181053_0_2_1"/>
<proteinExistence type="predicted"/>
<reference evidence="4" key="5">
    <citation type="journal article" date="2018" name="Nat. Plants">
        <title>Whole-genome landscape of Medicago truncatula symbiotic genes.</title>
        <authorList>
            <person name="Pecrix Y."/>
            <person name="Gamas P."/>
            <person name="Carrere S."/>
        </authorList>
    </citation>
    <scope>NUCLEOTIDE SEQUENCE</scope>
    <source>
        <tissue evidence="4">Leaves</tissue>
    </source>
</reference>
<keyword evidence="6" id="KW-1185">Reference proteome</keyword>
<keyword evidence="1" id="KW-0732">Signal</keyword>
<dbReference type="AlphaFoldDB" id="G7K1L6"/>
<evidence type="ECO:0000256" key="1">
    <source>
        <dbReference type="SAM" id="SignalP"/>
    </source>
</evidence>
<dbReference type="EMBL" id="CM001221">
    <property type="protein sequence ID" value="AES97610.1"/>
    <property type="molecule type" value="Genomic_DNA"/>
</dbReference>
<evidence type="ECO:0000313" key="6">
    <source>
        <dbReference type="Proteomes" id="UP000002051"/>
    </source>
</evidence>
<feature type="signal peptide" evidence="1">
    <location>
        <begin position="1"/>
        <end position="21"/>
    </location>
</feature>
<evidence type="ECO:0000313" key="5">
    <source>
        <dbReference type="EnsemblPlants" id="AES97610"/>
    </source>
</evidence>
<protein>
    <submittedName>
        <fullName evidence="3">Nodule Cysteine-Rich (NCR) secreted peptide</fullName>
    </submittedName>
    <submittedName>
        <fullName evidence="4">Putative Late nodulin</fullName>
    </submittedName>
</protein>
<dbReference type="Proteomes" id="UP000002051">
    <property type="component" value="Chromosome 5"/>
</dbReference>
<accession>G7K1L6</accession>
<dbReference type="Pfam" id="PF07127">
    <property type="entry name" value="Nodulin_late"/>
    <property type="match status" value="1"/>
</dbReference>
<dbReference type="InterPro" id="IPR009810">
    <property type="entry name" value="Nodulin_late_dom"/>
</dbReference>
<reference evidence="3 6" key="1">
    <citation type="journal article" date="2011" name="Nature">
        <title>The Medicago genome provides insight into the evolution of rhizobial symbioses.</title>
        <authorList>
            <person name="Young N.D."/>
            <person name="Debelle F."/>
            <person name="Oldroyd G.E."/>
            <person name="Geurts R."/>
            <person name="Cannon S.B."/>
            <person name="Udvardi M.K."/>
            <person name="Benedito V.A."/>
            <person name="Mayer K.F."/>
            <person name="Gouzy J."/>
            <person name="Schoof H."/>
            <person name="Van de Peer Y."/>
            <person name="Proost S."/>
            <person name="Cook D.R."/>
            <person name="Meyers B.C."/>
            <person name="Spannagl M."/>
            <person name="Cheung F."/>
            <person name="De Mita S."/>
            <person name="Krishnakumar V."/>
            <person name="Gundlach H."/>
            <person name="Zhou S."/>
            <person name="Mudge J."/>
            <person name="Bharti A.K."/>
            <person name="Murray J.D."/>
            <person name="Naoumkina M.A."/>
            <person name="Rosen B."/>
            <person name="Silverstein K.A."/>
            <person name="Tang H."/>
            <person name="Rombauts S."/>
            <person name="Zhao P.X."/>
            <person name="Zhou P."/>
            <person name="Barbe V."/>
            <person name="Bardou P."/>
            <person name="Bechner M."/>
            <person name="Bellec A."/>
            <person name="Berger A."/>
            <person name="Berges H."/>
            <person name="Bidwell S."/>
            <person name="Bisseling T."/>
            <person name="Choisne N."/>
            <person name="Couloux A."/>
            <person name="Denny R."/>
            <person name="Deshpande S."/>
            <person name="Dai X."/>
            <person name="Doyle J.J."/>
            <person name="Dudez A.M."/>
            <person name="Farmer A.D."/>
            <person name="Fouteau S."/>
            <person name="Franken C."/>
            <person name="Gibelin C."/>
            <person name="Gish J."/>
            <person name="Goldstein S."/>
            <person name="Gonzalez A.J."/>
            <person name="Green P.J."/>
            <person name="Hallab A."/>
            <person name="Hartog M."/>
            <person name="Hua A."/>
            <person name="Humphray S.J."/>
            <person name="Jeong D.H."/>
            <person name="Jing Y."/>
            <person name="Jocker A."/>
            <person name="Kenton S.M."/>
            <person name="Kim D.J."/>
            <person name="Klee K."/>
            <person name="Lai H."/>
            <person name="Lang C."/>
            <person name="Lin S."/>
            <person name="Macmil S.L."/>
            <person name="Magdelenat G."/>
            <person name="Matthews L."/>
            <person name="McCorrison J."/>
            <person name="Monaghan E.L."/>
            <person name="Mun J.H."/>
            <person name="Najar F.Z."/>
            <person name="Nicholson C."/>
            <person name="Noirot C."/>
            <person name="O'Bleness M."/>
            <person name="Paule C.R."/>
            <person name="Poulain J."/>
            <person name="Prion F."/>
            <person name="Qin B."/>
            <person name="Qu C."/>
            <person name="Retzel E.F."/>
            <person name="Riddle C."/>
            <person name="Sallet E."/>
            <person name="Samain S."/>
            <person name="Samson N."/>
            <person name="Sanders I."/>
            <person name="Saurat O."/>
            <person name="Scarpelli C."/>
            <person name="Schiex T."/>
            <person name="Segurens B."/>
            <person name="Severin A.J."/>
            <person name="Sherrier D.J."/>
            <person name="Shi R."/>
            <person name="Sims S."/>
            <person name="Singer S.R."/>
            <person name="Sinharoy S."/>
            <person name="Sterck L."/>
            <person name="Viollet A."/>
            <person name="Wang B.B."/>
            <person name="Wang K."/>
            <person name="Wang M."/>
            <person name="Wang X."/>
            <person name="Warfsmann J."/>
            <person name="Weissenbach J."/>
            <person name="White D.D."/>
            <person name="White J.D."/>
            <person name="Wiley G.B."/>
            <person name="Wincker P."/>
            <person name="Xing Y."/>
            <person name="Yang L."/>
            <person name="Yao Z."/>
            <person name="Ying F."/>
            <person name="Zhai J."/>
            <person name="Zhou L."/>
            <person name="Zuber A."/>
            <person name="Denarie J."/>
            <person name="Dixon R.A."/>
            <person name="May G.D."/>
            <person name="Schwartz D.C."/>
            <person name="Rogers J."/>
            <person name="Quetier F."/>
            <person name="Town C.D."/>
            <person name="Roe B.A."/>
        </authorList>
    </citation>
    <scope>NUCLEOTIDE SEQUENCE [LARGE SCALE GENOMIC DNA]</scope>
    <source>
        <strain evidence="3">A17</strain>
        <strain evidence="5 6">cv. Jemalong A17</strain>
    </source>
</reference>
<gene>
    <name evidence="3" type="ordered locus">MTR_5g056735</name>
    <name evidence="4" type="ORF">MtrunA17_Chr5g0423641</name>
</gene>
<reference evidence="5" key="3">
    <citation type="submission" date="2015-04" db="UniProtKB">
        <authorList>
            <consortium name="EnsemblPlants"/>
        </authorList>
    </citation>
    <scope>IDENTIFICATION</scope>
    <source>
        <strain evidence="5">cv. Jemalong A17</strain>
    </source>
</reference>
<name>G7K1L6_MEDTR</name>
<feature type="chain" id="PRO_5014573280" evidence="1">
    <location>
        <begin position="22"/>
        <end position="57"/>
    </location>
</feature>
<reference evidence="7" key="4">
    <citation type="journal article" date="2018" name="Nat. Plants">
        <title>Whole-genome landscape of Medicago truncatula symbiotic genes.</title>
        <authorList>
            <person name="Pecrix Y."/>
            <person name="Staton S.E."/>
            <person name="Sallet E."/>
            <person name="Lelandais-Briere C."/>
            <person name="Moreau S."/>
            <person name="Carrere S."/>
            <person name="Blein T."/>
            <person name="Jardinaud M.F."/>
            <person name="Latrasse D."/>
            <person name="Zouine M."/>
            <person name="Zahm M."/>
            <person name="Kreplak J."/>
            <person name="Mayjonade B."/>
            <person name="Satge C."/>
            <person name="Perez M."/>
            <person name="Cauet S."/>
            <person name="Marande W."/>
            <person name="Chantry-Darmon C."/>
            <person name="Lopez-Roques C."/>
            <person name="Bouchez O."/>
            <person name="Berard A."/>
            <person name="Debelle F."/>
            <person name="Munos S."/>
            <person name="Bendahmane A."/>
            <person name="Berges H."/>
            <person name="Niebel A."/>
            <person name="Buitink J."/>
            <person name="Frugier F."/>
            <person name="Benhamed M."/>
            <person name="Crespi M."/>
            <person name="Gouzy J."/>
            <person name="Gamas P."/>
        </authorList>
    </citation>
    <scope>NUCLEOTIDE SEQUENCE [LARGE SCALE GENOMIC DNA]</scope>
    <source>
        <strain evidence="7">cv. Jemalong A17</strain>
    </source>
</reference>
<evidence type="ECO:0000259" key="2">
    <source>
        <dbReference type="Pfam" id="PF07127"/>
    </source>
</evidence>
<dbReference type="EMBL" id="PSQE01000005">
    <property type="protein sequence ID" value="RHN55917.1"/>
    <property type="molecule type" value="Genomic_DNA"/>
</dbReference>
<dbReference type="GO" id="GO:0046872">
    <property type="term" value="F:metal ion binding"/>
    <property type="evidence" value="ECO:0007669"/>
    <property type="project" value="InterPro"/>
</dbReference>
<reference evidence="3 6" key="2">
    <citation type="journal article" date="2014" name="BMC Genomics">
        <title>An improved genome release (version Mt4.0) for the model legume Medicago truncatula.</title>
        <authorList>
            <person name="Tang H."/>
            <person name="Krishnakumar V."/>
            <person name="Bidwell S."/>
            <person name="Rosen B."/>
            <person name="Chan A."/>
            <person name="Zhou S."/>
            <person name="Gentzbittel L."/>
            <person name="Childs K.L."/>
            <person name="Yandell M."/>
            <person name="Gundlach H."/>
            <person name="Mayer K.F."/>
            <person name="Schwartz D.C."/>
            <person name="Town C.D."/>
        </authorList>
    </citation>
    <scope>GENOME REANNOTATION</scope>
    <source>
        <strain evidence="5 6">cv. Jemalong A17</strain>
    </source>
</reference>
<evidence type="ECO:0000313" key="7">
    <source>
        <dbReference type="Proteomes" id="UP000265566"/>
    </source>
</evidence>
<organism evidence="3 6">
    <name type="scientific">Medicago truncatula</name>
    <name type="common">Barrel medic</name>
    <name type="synonym">Medicago tribuloides</name>
    <dbReference type="NCBI Taxonomy" id="3880"/>
    <lineage>
        <taxon>Eukaryota</taxon>
        <taxon>Viridiplantae</taxon>
        <taxon>Streptophyta</taxon>
        <taxon>Embryophyta</taxon>
        <taxon>Tracheophyta</taxon>
        <taxon>Spermatophyta</taxon>
        <taxon>Magnoliopsida</taxon>
        <taxon>eudicotyledons</taxon>
        <taxon>Gunneridae</taxon>
        <taxon>Pentapetalae</taxon>
        <taxon>rosids</taxon>
        <taxon>fabids</taxon>
        <taxon>Fabales</taxon>
        <taxon>Fabaceae</taxon>
        <taxon>Papilionoideae</taxon>
        <taxon>50 kb inversion clade</taxon>
        <taxon>NPAAA clade</taxon>
        <taxon>Hologalegina</taxon>
        <taxon>IRL clade</taxon>
        <taxon>Trifolieae</taxon>
        <taxon>Medicago</taxon>
    </lineage>
</organism>
<dbReference type="Gramene" id="rna31203">
    <property type="protein sequence ID" value="RHN55917.1"/>
    <property type="gene ID" value="gene31203"/>
</dbReference>
<dbReference type="Proteomes" id="UP000265566">
    <property type="component" value="Chromosome 5"/>
</dbReference>
<evidence type="ECO:0000313" key="3">
    <source>
        <dbReference type="EMBL" id="AES97610.1"/>
    </source>
</evidence>
<evidence type="ECO:0000313" key="4">
    <source>
        <dbReference type="EMBL" id="RHN55917.1"/>
    </source>
</evidence>
<sequence>MTNYIVIFFLALFLIVIDVSAILECIFDIDCPTKKCAPPLVAKCDMYECYCRCPPNN</sequence>
<dbReference type="EnsemblPlants" id="AES97610">
    <property type="protein sequence ID" value="AES97610"/>
    <property type="gene ID" value="MTR_5g056735"/>
</dbReference>
<dbReference type="PaxDb" id="3880-AES97610"/>